<feature type="compositionally biased region" description="Basic and acidic residues" evidence="1">
    <location>
        <begin position="1"/>
        <end position="16"/>
    </location>
</feature>
<evidence type="ECO:0000313" key="2">
    <source>
        <dbReference type="EMBL" id="MED6204415.1"/>
    </source>
</evidence>
<accession>A0ABU6Y262</accession>
<evidence type="ECO:0000313" key="3">
    <source>
        <dbReference type="Proteomes" id="UP001341840"/>
    </source>
</evidence>
<comment type="caution">
    <text evidence="2">The sequence shown here is derived from an EMBL/GenBank/DDBJ whole genome shotgun (WGS) entry which is preliminary data.</text>
</comment>
<protein>
    <submittedName>
        <fullName evidence="2">Uncharacterized protein</fullName>
    </submittedName>
</protein>
<feature type="region of interest" description="Disordered" evidence="1">
    <location>
        <begin position="1"/>
        <end position="43"/>
    </location>
</feature>
<dbReference type="Proteomes" id="UP001341840">
    <property type="component" value="Unassembled WGS sequence"/>
</dbReference>
<gene>
    <name evidence="2" type="ORF">PIB30_009159</name>
</gene>
<dbReference type="EMBL" id="JASCZI010241676">
    <property type="protein sequence ID" value="MED6204415.1"/>
    <property type="molecule type" value="Genomic_DNA"/>
</dbReference>
<evidence type="ECO:0000256" key="1">
    <source>
        <dbReference type="SAM" id="MobiDB-lite"/>
    </source>
</evidence>
<proteinExistence type="predicted"/>
<keyword evidence="3" id="KW-1185">Reference proteome</keyword>
<sequence>MGIENRESARNGDGDKNFSMAGNEMETGRDFGSGDGSGKASPAPLTPLNSCQLKCYSFITSTTFFGSSPRTLSSASPRKEHFLSLILVVYSLSRLRSIGSLFGISVLNIGAVCGK</sequence>
<organism evidence="2 3">
    <name type="scientific">Stylosanthes scabra</name>
    <dbReference type="NCBI Taxonomy" id="79078"/>
    <lineage>
        <taxon>Eukaryota</taxon>
        <taxon>Viridiplantae</taxon>
        <taxon>Streptophyta</taxon>
        <taxon>Embryophyta</taxon>
        <taxon>Tracheophyta</taxon>
        <taxon>Spermatophyta</taxon>
        <taxon>Magnoliopsida</taxon>
        <taxon>eudicotyledons</taxon>
        <taxon>Gunneridae</taxon>
        <taxon>Pentapetalae</taxon>
        <taxon>rosids</taxon>
        <taxon>fabids</taxon>
        <taxon>Fabales</taxon>
        <taxon>Fabaceae</taxon>
        <taxon>Papilionoideae</taxon>
        <taxon>50 kb inversion clade</taxon>
        <taxon>dalbergioids sensu lato</taxon>
        <taxon>Dalbergieae</taxon>
        <taxon>Pterocarpus clade</taxon>
        <taxon>Stylosanthes</taxon>
    </lineage>
</organism>
<name>A0ABU6Y262_9FABA</name>
<reference evidence="2 3" key="1">
    <citation type="journal article" date="2023" name="Plants (Basel)">
        <title>Bridging the Gap: Combining Genomics and Transcriptomics Approaches to Understand Stylosanthes scabra, an Orphan Legume from the Brazilian Caatinga.</title>
        <authorList>
            <person name="Ferreira-Neto J.R.C."/>
            <person name="da Silva M.D."/>
            <person name="Binneck E."/>
            <person name="de Melo N.F."/>
            <person name="da Silva R.H."/>
            <person name="de Melo A.L.T.M."/>
            <person name="Pandolfi V."/>
            <person name="Bustamante F.O."/>
            <person name="Brasileiro-Vidal A.C."/>
            <person name="Benko-Iseppon A.M."/>
        </authorList>
    </citation>
    <scope>NUCLEOTIDE SEQUENCE [LARGE SCALE GENOMIC DNA]</scope>
    <source>
        <tissue evidence="2">Leaves</tissue>
    </source>
</reference>